<protein>
    <submittedName>
        <fullName evidence="1">Uncharacterized protein</fullName>
    </submittedName>
</protein>
<organism evidence="1 2">
    <name type="scientific">Melastoma candidum</name>
    <dbReference type="NCBI Taxonomy" id="119954"/>
    <lineage>
        <taxon>Eukaryota</taxon>
        <taxon>Viridiplantae</taxon>
        <taxon>Streptophyta</taxon>
        <taxon>Embryophyta</taxon>
        <taxon>Tracheophyta</taxon>
        <taxon>Spermatophyta</taxon>
        <taxon>Magnoliopsida</taxon>
        <taxon>eudicotyledons</taxon>
        <taxon>Gunneridae</taxon>
        <taxon>Pentapetalae</taxon>
        <taxon>rosids</taxon>
        <taxon>malvids</taxon>
        <taxon>Myrtales</taxon>
        <taxon>Melastomataceae</taxon>
        <taxon>Melastomatoideae</taxon>
        <taxon>Melastomateae</taxon>
        <taxon>Melastoma</taxon>
    </lineage>
</organism>
<name>A0ACB9R1E9_9MYRT</name>
<keyword evidence="2" id="KW-1185">Reference proteome</keyword>
<dbReference type="EMBL" id="CM042883">
    <property type="protein sequence ID" value="KAI4372901.1"/>
    <property type="molecule type" value="Genomic_DNA"/>
</dbReference>
<evidence type="ECO:0000313" key="1">
    <source>
        <dbReference type="EMBL" id="KAI4372901.1"/>
    </source>
</evidence>
<reference evidence="2" key="1">
    <citation type="journal article" date="2023" name="Front. Plant Sci.">
        <title>Chromosomal-level genome assembly of Melastoma candidum provides insights into trichome evolution.</title>
        <authorList>
            <person name="Zhong Y."/>
            <person name="Wu W."/>
            <person name="Sun C."/>
            <person name="Zou P."/>
            <person name="Liu Y."/>
            <person name="Dai S."/>
            <person name="Zhou R."/>
        </authorList>
    </citation>
    <scope>NUCLEOTIDE SEQUENCE [LARGE SCALE GENOMIC DNA]</scope>
</reference>
<sequence>MDCSICTSFPLPIRPPRNSICQACHEGITTSMSFIESKTNTRLDDATANYDHPTARTRKGAARLPDLLKRMKDSEEELTERIDFLASSVTAFRDQMHSDIRIKAGDGPPISAHRAILASRSEVFRNMLDSDSCKSPPDDKDAVMIPELTHEELESLMEFLYRGSLPLEKLEKHVYPLSLAGDKYAIPYLQKLCERHMLCSLSASNALDVLEVSATCSNEKLKEAAMEFLVRNVKEIAFTANFEVFCRRNPHLAVQITRACLTNL</sequence>
<dbReference type="Proteomes" id="UP001057402">
    <property type="component" value="Chromosome 4"/>
</dbReference>
<comment type="caution">
    <text evidence="1">The sequence shown here is derived from an EMBL/GenBank/DDBJ whole genome shotgun (WGS) entry which is preliminary data.</text>
</comment>
<evidence type="ECO:0000313" key="2">
    <source>
        <dbReference type="Proteomes" id="UP001057402"/>
    </source>
</evidence>
<gene>
    <name evidence="1" type="ORF">MLD38_011082</name>
</gene>
<proteinExistence type="predicted"/>
<accession>A0ACB9R1E9</accession>